<comment type="subcellular location">
    <subcellularLocation>
        <location evidence="1">Nucleus</location>
    </subcellularLocation>
</comment>
<proteinExistence type="predicted"/>
<evidence type="ECO:0000256" key="2">
    <source>
        <dbReference type="ARBA" id="ARBA00023015"/>
    </source>
</evidence>
<dbReference type="EMBL" id="JBJKBG010000007">
    <property type="protein sequence ID" value="KAL3730206.1"/>
    <property type="molecule type" value="Genomic_DNA"/>
</dbReference>
<reference evidence="8 9" key="1">
    <citation type="submission" date="2024-11" db="EMBL/GenBank/DDBJ databases">
        <title>Chromosome-level genome assembly of Eucalyptus globulus Labill. provides insights into its genome evolution.</title>
        <authorList>
            <person name="Li X."/>
        </authorList>
    </citation>
    <scope>NUCLEOTIDE SEQUENCE [LARGE SCALE GENOMIC DNA]</scope>
    <source>
        <strain evidence="8">CL2024</strain>
        <tissue evidence="8">Fresh tender leaves</tissue>
    </source>
</reference>
<accession>A0ABD3JWL6</accession>
<dbReference type="GO" id="GO:0005634">
    <property type="term" value="C:nucleus"/>
    <property type="evidence" value="ECO:0007669"/>
    <property type="project" value="UniProtKB-SubCell"/>
</dbReference>
<dbReference type="AlphaFoldDB" id="A0ABD3JWL6"/>
<evidence type="ECO:0000256" key="4">
    <source>
        <dbReference type="ARBA" id="ARBA00023163"/>
    </source>
</evidence>
<evidence type="ECO:0000259" key="7">
    <source>
        <dbReference type="PROSITE" id="PS50066"/>
    </source>
</evidence>
<dbReference type="PANTHER" id="PTHR11945:SF610">
    <property type="entry name" value="AGAMOUS-LIKE MADS-BOX PROTEIN AGL61"/>
    <property type="match status" value="1"/>
</dbReference>
<evidence type="ECO:0000313" key="8">
    <source>
        <dbReference type="EMBL" id="KAL3730206.1"/>
    </source>
</evidence>
<keyword evidence="3" id="KW-0238">DNA-binding</keyword>
<gene>
    <name evidence="8" type="ORF">ACJRO7_027249</name>
</gene>
<sequence>MVVVKKLTKTPKPSKGRKKIEIKKITNKSSQQVTFSKRRSGLFKKASELCILCGAQIAIIVFSPVHKIFCFGYPNVDFVIDRYIRETSTDVPQDGGEEGGAVAVDNIVPALHALNEEYDGVLQELAREKQRGVQLKGGERERMGGGSGSGSGRFWWDKPLDDDVAAEELEQYVVAVEELMQKVAMKADDMMMRSLLQPYGATVGTAVNAAEASDADMAVNHLVHENEGKFNDYGQIGGPGFY</sequence>
<keyword evidence="4" id="KW-0804">Transcription</keyword>
<dbReference type="FunFam" id="3.40.1810.10:FF:000006">
    <property type="entry name" value="Agamous-like MADS-box protein AGL62"/>
    <property type="match status" value="1"/>
</dbReference>
<dbReference type="InterPro" id="IPR033896">
    <property type="entry name" value="MEF2-like_N"/>
</dbReference>
<organism evidence="8 9">
    <name type="scientific">Eucalyptus globulus</name>
    <name type="common">Tasmanian blue gum</name>
    <dbReference type="NCBI Taxonomy" id="34317"/>
    <lineage>
        <taxon>Eukaryota</taxon>
        <taxon>Viridiplantae</taxon>
        <taxon>Streptophyta</taxon>
        <taxon>Embryophyta</taxon>
        <taxon>Tracheophyta</taxon>
        <taxon>Spermatophyta</taxon>
        <taxon>Magnoliopsida</taxon>
        <taxon>eudicotyledons</taxon>
        <taxon>Gunneridae</taxon>
        <taxon>Pentapetalae</taxon>
        <taxon>rosids</taxon>
        <taxon>malvids</taxon>
        <taxon>Myrtales</taxon>
        <taxon>Myrtaceae</taxon>
        <taxon>Myrtoideae</taxon>
        <taxon>Eucalypteae</taxon>
        <taxon>Eucalyptus</taxon>
    </lineage>
</organism>
<keyword evidence="2" id="KW-0805">Transcription regulation</keyword>
<feature type="region of interest" description="Disordered" evidence="6">
    <location>
        <begin position="133"/>
        <end position="155"/>
    </location>
</feature>
<dbReference type="Proteomes" id="UP001634007">
    <property type="component" value="Unassembled WGS sequence"/>
</dbReference>
<evidence type="ECO:0000256" key="6">
    <source>
        <dbReference type="SAM" id="MobiDB-lite"/>
    </source>
</evidence>
<dbReference type="Pfam" id="PF00319">
    <property type="entry name" value="SRF-TF"/>
    <property type="match status" value="1"/>
</dbReference>
<dbReference type="PROSITE" id="PS50066">
    <property type="entry name" value="MADS_BOX_2"/>
    <property type="match status" value="1"/>
</dbReference>
<dbReference type="SUPFAM" id="SSF55455">
    <property type="entry name" value="SRF-like"/>
    <property type="match status" value="1"/>
</dbReference>
<name>A0ABD3JWL6_EUCGL</name>
<keyword evidence="5" id="KW-0539">Nucleus</keyword>
<keyword evidence="9" id="KW-1185">Reference proteome</keyword>
<dbReference type="InterPro" id="IPR036879">
    <property type="entry name" value="TF_MADSbox_sf"/>
</dbReference>
<dbReference type="InterPro" id="IPR002100">
    <property type="entry name" value="TF_MADSbox"/>
</dbReference>
<dbReference type="SMART" id="SM00432">
    <property type="entry name" value="MADS"/>
    <property type="match status" value="1"/>
</dbReference>
<evidence type="ECO:0000313" key="9">
    <source>
        <dbReference type="Proteomes" id="UP001634007"/>
    </source>
</evidence>
<protein>
    <recommendedName>
        <fullName evidence="7">MADS-box domain-containing protein</fullName>
    </recommendedName>
</protein>
<evidence type="ECO:0000256" key="1">
    <source>
        <dbReference type="ARBA" id="ARBA00004123"/>
    </source>
</evidence>
<evidence type="ECO:0000256" key="5">
    <source>
        <dbReference type="ARBA" id="ARBA00023242"/>
    </source>
</evidence>
<dbReference type="GO" id="GO:0003677">
    <property type="term" value="F:DNA binding"/>
    <property type="evidence" value="ECO:0007669"/>
    <property type="project" value="UniProtKB-KW"/>
</dbReference>
<feature type="domain" description="MADS-box" evidence="7">
    <location>
        <begin position="15"/>
        <end position="75"/>
    </location>
</feature>
<feature type="compositionally biased region" description="Basic and acidic residues" evidence="6">
    <location>
        <begin position="133"/>
        <end position="143"/>
    </location>
</feature>
<comment type="caution">
    <text evidence="8">The sequence shown here is derived from an EMBL/GenBank/DDBJ whole genome shotgun (WGS) entry which is preliminary data.</text>
</comment>
<dbReference type="Gene3D" id="3.40.1810.10">
    <property type="entry name" value="Transcription factor, MADS-box"/>
    <property type="match status" value="1"/>
</dbReference>
<evidence type="ECO:0000256" key="3">
    <source>
        <dbReference type="ARBA" id="ARBA00023125"/>
    </source>
</evidence>
<dbReference type="PANTHER" id="PTHR11945">
    <property type="entry name" value="MADS BOX PROTEIN"/>
    <property type="match status" value="1"/>
</dbReference>
<dbReference type="CDD" id="cd00265">
    <property type="entry name" value="MADS_MEF2_like"/>
    <property type="match status" value="1"/>
</dbReference>
<dbReference type="PRINTS" id="PR00404">
    <property type="entry name" value="MADSDOMAIN"/>
</dbReference>